<comment type="caution">
    <text evidence="4">The sequence shown here is derived from an EMBL/GenBank/DDBJ whole genome shotgun (WGS) entry which is preliminary data.</text>
</comment>
<evidence type="ECO:0000256" key="1">
    <source>
        <dbReference type="ARBA" id="ARBA00007177"/>
    </source>
</evidence>
<dbReference type="Pfam" id="PF01774">
    <property type="entry name" value="UreD"/>
    <property type="match status" value="1"/>
</dbReference>
<keyword evidence="2 3" id="KW-0143">Chaperone</keyword>
<keyword evidence="5" id="KW-1185">Reference proteome</keyword>
<dbReference type="GO" id="GO:0005737">
    <property type="term" value="C:cytoplasm"/>
    <property type="evidence" value="ECO:0007669"/>
    <property type="project" value="UniProtKB-SubCell"/>
</dbReference>
<gene>
    <name evidence="3" type="primary">ureD</name>
    <name evidence="4" type="ORF">DYS74_07815</name>
</gene>
<dbReference type="EMBL" id="RCHI01000006">
    <property type="protein sequence ID" value="RLL65223.1"/>
    <property type="molecule type" value="Genomic_DNA"/>
</dbReference>
<dbReference type="Proteomes" id="UP000279673">
    <property type="component" value="Unassembled WGS sequence"/>
</dbReference>
<sequence length="279" mass="29436">MARDLPSRPPGRRLEARLAFRCLDGRTFLGAQLTPHPFHITRPFALPGDPEGLASLYLQSSSGGLYGDDDLRLSVTLEPGARLHLTTQASSVVHAGRGGVARQSCRLRLGAGAHAEYLPDPLILFPGAAFCGALELDLAPGARAILCDSFLTHDPAGAGGLFEALETTVSIRTEGAAGLIDRQCTGGADWARRCAGALATFYLAGCTDARAVAADLNARLRDWPAAREVFWGIEAMPGRALVALRLLAPDGRRLGALTAPLLPALRAALTGWDSAARRK</sequence>
<comment type="similarity">
    <text evidence="1 3">Belongs to the UreD family.</text>
</comment>
<evidence type="ECO:0000256" key="2">
    <source>
        <dbReference type="ARBA" id="ARBA00023186"/>
    </source>
</evidence>
<evidence type="ECO:0000313" key="5">
    <source>
        <dbReference type="Proteomes" id="UP000279673"/>
    </source>
</evidence>
<comment type="function">
    <text evidence="3">Required for maturation of urease via the functional incorporation of the urease nickel metallocenter.</text>
</comment>
<dbReference type="InterPro" id="IPR002669">
    <property type="entry name" value="UreD"/>
</dbReference>
<organism evidence="4 5">
    <name type="scientific">Paenirhodobacter hankyongi</name>
    <dbReference type="NCBI Taxonomy" id="2294033"/>
    <lineage>
        <taxon>Bacteria</taxon>
        <taxon>Pseudomonadati</taxon>
        <taxon>Pseudomonadota</taxon>
        <taxon>Alphaproteobacteria</taxon>
        <taxon>Rhodobacterales</taxon>
        <taxon>Rhodobacter group</taxon>
        <taxon>Paenirhodobacter</taxon>
    </lineage>
</organism>
<proteinExistence type="inferred from homology"/>
<evidence type="ECO:0000313" key="4">
    <source>
        <dbReference type="EMBL" id="RLL65223.1"/>
    </source>
</evidence>
<dbReference type="AlphaFoldDB" id="A0A421BQJ6"/>
<evidence type="ECO:0000256" key="3">
    <source>
        <dbReference type="HAMAP-Rule" id="MF_01384"/>
    </source>
</evidence>
<dbReference type="HAMAP" id="MF_01384">
    <property type="entry name" value="UreD"/>
    <property type="match status" value="1"/>
</dbReference>
<reference evidence="4 5" key="1">
    <citation type="submission" date="2018-10" db="EMBL/GenBank/DDBJ databases">
        <title>Rhodobacter sp . BO-81.</title>
        <authorList>
            <person name="Im W.T."/>
        </authorList>
    </citation>
    <scope>NUCLEOTIDE SEQUENCE [LARGE SCALE GENOMIC DNA]</scope>
    <source>
        <strain evidence="4 5">BO-81</strain>
    </source>
</reference>
<dbReference type="PANTHER" id="PTHR33643:SF1">
    <property type="entry name" value="UREASE ACCESSORY PROTEIN D"/>
    <property type="match status" value="1"/>
</dbReference>
<keyword evidence="3" id="KW-0963">Cytoplasm</keyword>
<dbReference type="GO" id="GO:0016151">
    <property type="term" value="F:nickel cation binding"/>
    <property type="evidence" value="ECO:0007669"/>
    <property type="project" value="UniProtKB-UniRule"/>
</dbReference>
<dbReference type="RefSeq" id="WP_121532579.1">
    <property type="nucleotide sequence ID" value="NZ_RCHI01000006.1"/>
</dbReference>
<name>A0A421BQJ6_9RHOB</name>
<comment type="subunit">
    <text evidence="3">UreD, UreF and UreG form a complex that acts as a GTP-hydrolysis-dependent molecular chaperone, activating the urease apoprotein by helping to assemble the nickel containing metallocenter of UreC. The UreE protein probably delivers the nickel.</text>
</comment>
<accession>A0A421BQJ6</accession>
<keyword evidence="3" id="KW-0996">Nickel insertion</keyword>
<comment type="subcellular location">
    <subcellularLocation>
        <location evidence="3">Cytoplasm</location>
    </subcellularLocation>
</comment>
<dbReference type="PANTHER" id="PTHR33643">
    <property type="entry name" value="UREASE ACCESSORY PROTEIN D"/>
    <property type="match status" value="1"/>
</dbReference>
<protein>
    <recommendedName>
        <fullName evidence="3">Urease accessory protein UreD</fullName>
    </recommendedName>
</protein>